<sequence>MVQDTMREISFLSQRQVIQPNPPVRSDVAITEPSRSEKGQWNWSSLTKKPSGLKSTDELHQKILEKIAVSAEIPPIECFPASINQSTENSKRSKLSSELKPSQTDALALLNQELERDDW</sequence>
<feature type="compositionally biased region" description="Polar residues" evidence="1">
    <location>
        <begin position="39"/>
        <end position="48"/>
    </location>
</feature>
<dbReference type="EMBL" id="FR825631">
    <property type="protein sequence ID" value="CCA28361.1"/>
    <property type="molecule type" value="Genomic_DNA"/>
</dbReference>
<protein>
    <submittedName>
        <fullName evidence="2">AlNc14C2587G13262 protein</fullName>
    </submittedName>
</protein>
<dbReference type="AlphaFoldDB" id="F0X2Y8"/>
<organism evidence="2">
    <name type="scientific">Albugo laibachii Nc14</name>
    <dbReference type="NCBI Taxonomy" id="890382"/>
    <lineage>
        <taxon>Eukaryota</taxon>
        <taxon>Sar</taxon>
        <taxon>Stramenopiles</taxon>
        <taxon>Oomycota</taxon>
        <taxon>Peronosporomycetes</taxon>
        <taxon>Albuginales</taxon>
        <taxon>Albuginaceae</taxon>
        <taxon>Albugo</taxon>
    </lineage>
</organism>
<feature type="region of interest" description="Disordered" evidence="1">
    <location>
        <begin position="83"/>
        <end position="103"/>
    </location>
</feature>
<name>F0X2Y8_9STRA</name>
<gene>
    <name evidence="2" type="primary">AlNc14C2587G13262</name>
    <name evidence="2" type="ORF">ALNC14_145050</name>
</gene>
<evidence type="ECO:0000313" key="2">
    <source>
        <dbReference type="EMBL" id="CCA28361.1"/>
    </source>
</evidence>
<feature type="region of interest" description="Disordered" evidence="1">
    <location>
        <begin position="31"/>
        <end position="54"/>
    </location>
</feature>
<reference evidence="2" key="2">
    <citation type="submission" date="2011-02" db="EMBL/GenBank/DDBJ databases">
        <authorList>
            <person name="MacLean D."/>
        </authorList>
    </citation>
    <scope>NUCLEOTIDE SEQUENCE</scope>
</reference>
<dbReference type="HOGENOM" id="CLU_2065854_0_0_1"/>
<reference evidence="2" key="1">
    <citation type="journal article" date="2011" name="PLoS Biol.">
        <title>Gene gain and loss during evolution of obligate parasitism in the white rust pathogen of Arabidopsis thaliana.</title>
        <authorList>
            <person name="Kemen E."/>
            <person name="Gardiner A."/>
            <person name="Schultz-Larsen T."/>
            <person name="Kemen A.C."/>
            <person name="Balmuth A.L."/>
            <person name="Robert-Seilaniantz A."/>
            <person name="Bailey K."/>
            <person name="Holub E."/>
            <person name="Studholme D.J."/>
            <person name="Maclean D."/>
            <person name="Jones J.D."/>
        </authorList>
    </citation>
    <scope>NUCLEOTIDE SEQUENCE</scope>
</reference>
<accession>F0X2Y8</accession>
<proteinExistence type="predicted"/>
<evidence type="ECO:0000256" key="1">
    <source>
        <dbReference type="SAM" id="MobiDB-lite"/>
    </source>
</evidence>